<feature type="compositionally biased region" description="Low complexity" evidence="20">
    <location>
        <begin position="539"/>
        <end position="550"/>
    </location>
</feature>
<feature type="compositionally biased region" description="Low complexity" evidence="20">
    <location>
        <begin position="1697"/>
        <end position="1707"/>
    </location>
</feature>
<feature type="region of interest" description="Disordered" evidence="20">
    <location>
        <begin position="332"/>
        <end position="376"/>
    </location>
</feature>
<dbReference type="PANTHER" id="PTHR23158:SF54">
    <property type="entry name" value="TRANSPORT AND GOLGI ORGANIZATION PROTEIN 1 HOMOLOG"/>
    <property type="match status" value="1"/>
</dbReference>
<keyword evidence="5" id="KW-0268">Exocytosis</keyword>
<dbReference type="CTD" id="375056"/>
<evidence type="ECO:0000256" key="9">
    <source>
        <dbReference type="ARBA" id="ARBA00022824"/>
    </source>
</evidence>
<keyword evidence="11" id="KW-0653">Protein transport</keyword>
<dbReference type="GO" id="GO:0006888">
    <property type="term" value="P:endoplasmic reticulum to Golgi vesicle-mediated transport"/>
    <property type="evidence" value="ECO:0007669"/>
    <property type="project" value="TreeGrafter"/>
</dbReference>
<feature type="compositionally biased region" description="Pro residues" evidence="20">
    <location>
        <begin position="1605"/>
        <end position="1622"/>
    </location>
</feature>
<keyword evidence="15" id="KW-0325">Glycoprotein</keyword>
<keyword evidence="8" id="KW-0732">Signal</keyword>
<dbReference type="Proteomes" id="UP000515152">
    <property type="component" value="Chromosome 15"/>
</dbReference>
<feature type="compositionally biased region" description="Acidic residues" evidence="20">
    <location>
        <begin position="343"/>
        <end position="355"/>
    </location>
</feature>
<feature type="compositionally biased region" description="Pro residues" evidence="20">
    <location>
        <begin position="1631"/>
        <end position="1652"/>
    </location>
</feature>
<evidence type="ECO:0000256" key="17">
    <source>
        <dbReference type="ARBA" id="ARBA00068894"/>
    </source>
</evidence>
<keyword evidence="7" id="KW-0812">Transmembrane</keyword>
<evidence type="ECO:0000313" key="23">
    <source>
        <dbReference type="RefSeq" id="XP_031438115.1"/>
    </source>
</evidence>
<feature type="compositionally biased region" description="Basic and acidic residues" evidence="20">
    <location>
        <begin position="443"/>
        <end position="455"/>
    </location>
</feature>
<feature type="region of interest" description="Disordered" evidence="20">
    <location>
        <begin position="847"/>
        <end position="931"/>
    </location>
</feature>
<dbReference type="CDD" id="cd11893">
    <property type="entry name" value="SH3_MIA3"/>
    <property type="match status" value="1"/>
</dbReference>
<feature type="compositionally biased region" description="Polar residues" evidence="20">
    <location>
        <begin position="1747"/>
        <end position="1775"/>
    </location>
</feature>
<sequence length="1781" mass="198530">MLFDSTLHEHPAYYPSSADLLTCRLDLPMLRQNSAIIKPTTMATVVSHLYCFILFLQIFISNVSLDRRFSDFKRCADDECSMLLCRGKASDDFSGPDCRFLSFRKGETIYVYYKLSGQRSDLWAGSVGSRFGYFSKDLLTINHIYTTKEIDIPAEETDFVCFENGQDKFDSYDVDQLLTNNQAQAASKYASVESAEIRDTQIVTEEGVSSQDETTSENDQSVNEESEHVIKEPDPEEVSLGPSDTVHSDGEEAANTSVSTADNHIEDPALESETVTSDPLQEDTKSSSSETSEDHLPRDDPEIKPISNHVTEGVVVPELKTTLGHTFEAVVTDDEDTLKVTSDSDEQEAEDGDMPEETKDEAKHDSEKPPFPSDTDYHAFMEKYRERLAFEPPKEPLLSDLTNHAQWEEHAMKVDEKLREFRFQEAQRALFEEEQDEDDLEDDAKVVETKGKEQDQEQQTEVITSKLHAPADPEVPNPDVPGDTEPLDDELIFEEADESISEEEAHDQSTEEAPSSQADELEDDENTDPAQLPVQPQDAPSESSAEAESSGKVTELEYDSKITEQIAKVKTELTGIADSWDIEHAHQPSEDEEEEETKDLEENLDPVELLEDENALQSSLADEPEEGEKGDLTPGAIRAPAIPDIAPSPTPSPVEPDSGTTEVEPNSGTAEVSPIVESSNISDTGNNINTTDHESFTTDADEPEYSDRVLRLTLIRDHFKEQDMELFQKFLGLKHLLRIEAMFNDLEEELKSARSSQTDSSEDIERTLEAILETSETSILDEIEKMLDSRDQRNSDLEEIDAGMFDEEAAILDDFQELAFTLRKKYSAASDTAPLVTKAQPEAVTEEINPYNVVEDPVNNLTVTEPGEGSDIRKEEHQHSLSEPSTRSDMPHNSDLDIEEDGGHRNKDSQASPKEPEEIQRGPQPILENPLDVGFGFEVEHPSSGSIEHGVSDFHEDGTKSDASSTSVYAEMSSTLQLIHLYLGLYTEALVASLPDEWRPEPTFHGLSWEPVMWTVAVGILTFVAFVWRTILAIRSRMYQITEKQLAHRIKKLLDEKCEALTVISDLQKREKEWEERLKDSEQSQKSLVHENKVNKKVLEEMRGEQKSLTDKIKVLEPKLQAEQKNMQDMKETLSYSSGRVDVLQQTIASYQEEQAQLQVLIDEAKLREDVFKAKMKASDKDAAALKELKNSMQHELKEWEEKHKDLNEKIKVFQKSQKDLEDALAHKENEIDIMSDCIAELKSLGALEADDSHGDKALANGEASAKKNETMKAHIKQMMDVSRVKATLSVIEDERNRFLAKLLEEGKTRQTLEEQIQKLEHARSALENDKGQLESQQKTLEQKLEIMSEMYQQKENALHQKLTREELDRREKESKLSEVDKKTVKAEEEVEIHRRRIQEMEDEMQKGERSSKTQISALEKKAHDNWLAARASERALVEEKRESAALRQKLMVINEKVGEQYRHLPKPTPGRPHPPMRRGDSYGPSPVSGGAPSPPLMMEGPGRPPSAPMGRRSEPLGPRPPSDPHGRYPDLAYPAPPRHDMYAPRTSSPDGSQTAPAPVEAEAQAEAEASPEAPEAMSKAQGPGSLLVSPIRDSPAPTMAPKGYGPPPVGHPMGPGPPNGLPHPMMRPNGHPPSMAPGPMPLDPRFGPPLPVSDSRFGPPVYGPRPGPMPGHPYGPPPPFMRGPPAPLRDYPPMGPSYGPDYSYPPRHLPPGAMLPPPGAMPPPPHGELDFRGHHPAHGHVPPEIRNSQGDMHSGTGAKTDSPAQHAPGQQDSATPDLDP</sequence>
<feature type="compositionally biased region" description="Basic and acidic residues" evidence="20">
    <location>
        <begin position="889"/>
        <end position="920"/>
    </location>
</feature>
<dbReference type="Gene3D" id="2.30.30.40">
    <property type="entry name" value="SH3 Domains"/>
    <property type="match status" value="1"/>
</dbReference>
<reference evidence="23" key="1">
    <citation type="submission" date="2025-08" db="UniProtKB">
        <authorList>
            <consortium name="RefSeq"/>
        </authorList>
    </citation>
    <scope>IDENTIFICATION</scope>
</reference>
<feature type="compositionally biased region" description="Polar residues" evidence="20">
    <location>
        <begin position="1546"/>
        <end position="1555"/>
    </location>
</feature>
<protein>
    <recommendedName>
        <fullName evidence="17">Transport and Golgi organization protein 1 homolog</fullName>
    </recommendedName>
</protein>
<evidence type="ECO:0000256" key="7">
    <source>
        <dbReference type="ARBA" id="ARBA00022692"/>
    </source>
</evidence>
<dbReference type="InterPro" id="IPR051500">
    <property type="entry name" value="cTAGE_MIA/OTOR"/>
</dbReference>
<dbReference type="PROSITE" id="PS50002">
    <property type="entry name" value="SH3"/>
    <property type="match status" value="1"/>
</dbReference>
<proteinExistence type="inferred from homology"/>
<keyword evidence="6" id="KW-0597">Phosphoprotein</keyword>
<evidence type="ECO:0000256" key="2">
    <source>
        <dbReference type="ARBA" id="ARBA00022443"/>
    </source>
</evidence>
<dbReference type="OrthoDB" id="6022771at2759"/>
<keyword evidence="3" id="KW-0813">Transport</keyword>
<keyword evidence="9" id="KW-0256">Endoplasmic reticulum</keyword>
<dbReference type="GO" id="GO:0035459">
    <property type="term" value="P:vesicle cargo loading"/>
    <property type="evidence" value="ECO:0007669"/>
    <property type="project" value="TreeGrafter"/>
</dbReference>
<dbReference type="KEGG" id="char:105899410"/>
<keyword evidence="12" id="KW-1133">Transmembrane helix</keyword>
<keyword evidence="22" id="KW-1185">Reference proteome</keyword>
<evidence type="ECO:0000256" key="8">
    <source>
        <dbReference type="ARBA" id="ARBA00022729"/>
    </source>
</evidence>
<evidence type="ECO:0000256" key="5">
    <source>
        <dbReference type="ARBA" id="ARBA00022483"/>
    </source>
</evidence>
<feature type="compositionally biased region" description="Low complexity" evidence="20">
    <location>
        <begin position="1556"/>
        <end position="1577"/>
    </location>
</feature>
<feature type="compositionally biased region" description="Basic and acidic residues" evidence="20">
    <location>
        <begin position="292"/>
        <end position="303"/>
    </location>
</feature>
<dbReference type="GO" id="GO:0070971">
    <property type="term" value="C:endoplasmic reticulum exit site"/>
    <property type="evidence" value="ECO:0007669"/>
    <property type="project" value="TreeGrafter"/>
</dbReference>
<feature type="compositionally biased region" description="Acidic residues" evidence="20">
    <location>
        <begin position="590"/>
        <end position="614"/>
    </location>
</feature>
<feature type="compositionally biased region" description="Basic and acidic residues" evidence="20">
    <location>
        <begin position="1398"/>
        <end position="1412"/>
    </location>
</feature>
<keyword evidence="2 18" id="KW-0728">SH3 domain</keyword>
<feature type="region of interest" description="Disordered" evidence="20">
    <location>
        <begin position="429"/>
        <end position="561"/>
    </location>
</feature>
<feature type="compositionally biased region" description="Pro residues" evidence="20">
    <location>
        <begin position="1708"/>
        <end position="1727"/>
    </location>
</feature>
<organism evidence="22 23">
    <name type="scientific">Clupea harengus</name>
    <name type="common">Atlantic herring</name>
    <dbReference type="NCBI Taxonomy" id="7950"/>
    <lineage>
        <taxon>Eukaryota</taxon>
        <taxon>Metazoa</taxon>
        <taxon>Chordata</taxon>
        <taxon>Craniata</taxon>
        <taxon>Vertebrata</taxon>
        <taxon>Euteleostomi</taxon>
        <taxon>Actinopterygii</taxon>
        <taxon>Neopterygii</taxon>
        <taxon>Teleostei</taxon>
        <taxon>Clupei</taxon>
        <taxon>Clupeiformes</taxon>
        <taxon>Clupeoidei</taxon>
        <taxon>Clupeidae</taxon>
        <taxon>Clupea</taxon>
    </lineage>
</organism>
<feature type="region of interest" description="Disordered" evidence="20">
    <location>
        <begin position="197"/>
        <end position="313"/>
    </location>
</feature>
<gene>
    <name evidence="23" type="primary">mia3</name>
</gene>
<dbReference type="InterPro" id="IPR001452">
    <property type="entry name" value="SH3_domain"/>
</dbReference>
<evidence type="ECO:0000256" key="6">
    <source>
        <dbReference type="ARBA" id="ARBA00022553"/>
    </source>
</evidence>
<keyword evidence="13 19" id="KW-0175">Coiled coil</keyword>
<feature type="compositionally biased region" description="Acidic residues" evidence="20">
    <location>
        <begin position="432"/>
        <end position="442"/>
    </location>
</feature>
<feature type="region of interest" description="Disordered" evidence="20">
    <location>
        <begin position="1396"/>
        <end position="1415"/>
    </location>
</feature>
<keyword evidence="4" id="KW-0488">Methylation</keyword>
<evidence type="ECO:0000256" key="12">
    <source>
        <dbReference type="ARBA" id="ARBA00022989"/>
    </source>
</evidence>
<keyword evidence="14" id="KW-0472">Membrane</keyword>
<feature type="compositionally biased region" description="Polar residues" evidence="20">
    <location>
        <begin position="658"/>
        <end position="690"/>
    </location>
</feature>
<evidence type="ECO:0000256" key="14">
    <source>
        <dbReference type="ARBA" id="ARBA00023136"/>
    </source>
</evidence>
<evidence type="ECO:0000313" key="22">
    <source>
        <dbReference type="Proteomes" id="UP000515152"/>
    </source>
</evidence>
<evidence type="ECO:0000256" key="10">
    <source>
        <dbReference type="ARBA" id="ARBA00022892"/>
    </source>
</evidence>
<evidence type="ECO:0000256" key="13">
    <source>
        <dbReference type="ARBA" id="ARBA00023054"/>
    </source>
</evidence>
<dbReference type="GeneID" id="105899410"/>
<evidence type="ECO:0000256" key="18">
    <source>
        <dbReference type="PROSITE-ProRule" id="PRU00192"/>
    </source>
</evidence>
<comment type="subcellular location">
    <subcellularLocation>
        <location evidence="1">Endoplasmic reticulum membrane</location>
        <topology evidence="1">Single-pass membrane protein</topology>
    </subcellularLocation>
</comment>
<evidence type="ECO:0000256" key="20">
    <source>
        <dbReference type="SAM" id="MobiDB-lite"/>
    </source>
</evidence>
<feature type="compositionally biased region" description="Pro residues" evidence="20">
    <location>
        <begin position="1662"/>
        <end position="1688"/>
    </location>
</feature>
<dbReference type="GO" id="GO:0009306">
    <property type="term" value="P:protein secretion"/>
    <property type="evidence" value="ECO:0007669"/>
    <property type="project" value="TreeGrafter"/>
</dbReference>
<evidence type="ECO:0000256" key="4">
    <source>
        <dbReference type="ARBA" id="ARBA00022481"/>
    </source>
</evidence>
<feature type="region of interest" description="Disordered" evidence="20">
    <location>
        <begin position="1366"/>
        <end position="1389"/>
    </location>
</feature>
<evidence type="ECO:0000256" key="15">
    <source>
        <dbReference type="ARBA" id="ARBA00023180"/>
    </source>
</evidence>
<dbReference type="Pfam" id="PF07653">
    <property type="entry name" value="SH3_2"/>
    <property type="match status" value="1"/>
</dbReference>
<accession>A0A6P8GTJ8</accession>
<feature type="domain" description="SH3" evidence="21">
    <location>
        <begin position="82"/>
        <end position="144"/>
    </location>
</feature>
<evidence type="ECO:0000256" key="1">
    <source>
        <dbReference type="ARBA" id="ARBA00004389"/>
    </source>
</evidence>
<feature type="compositionally biased region" description="Basic and acidic residues" evidence="20">
    <location>
        <begin position="356"/>
        <end position="368"/>
    </location>
</feature>
<evidence type="ECO:0000256" key="3">
    <source>
        <dbReference type="ARBA" id="ARBA00022448"/>
    </source>
</evidence>
<evidence type="ECO:0000256" key="19">
    <source>
        <dbReference type="SAM" id="Coils"/>
    </source>
</evidence>
<feature type="compositionally biased region" description="Polar residues" evidence="20">
    <location>
        <begin position="201"/>
        <end position="223"/>
    </location>
</feature>
<dbReference type="GO" id="GO:0048731">
    <property type="term" value="P:system development"/>
    <property type="evidence" value="ECO:0007669"/>
    <property type="project" value="UniProtKB-ARBA"/>
</dbReference>
<dbReference type="SUPFAM" id="SSF57997">
    <property type="entry name" value="Tropomyosin"/>
    <property type="match status" value="1"/>
</dbReference>
<feature type="region of interest" description="Disordered" evidence="20">
    <location>
        <begin position="1457"/>
        <end position="1781"/>
    </location>
</feature>
<dbReference type="SMART" id="SM00326">
    <property type="entry name" value="SH3"/>
    <property type="match status" value="1"/>
</dbReference>
<feature type="compositionally biased region" description="Basic and acidic residues" evidence="20">
    <location>
        <begin position="870"/>
        <end position="880"/>
    </location>
</feature>
<dbReference type="RefSeq" id="XP_031438115.1">
    <property type="nucleotide sequence ID" value="XM_031582255.2"/>
</dbReference>
<dbReference type="FunFam" id="2.30.30.40:FF:000162">
    <property type="entry name" value="MIA SH3 domain ER export factor 3"/>
    <property type="match status" value="1"/>
</dbReference>
<dbReference type="GO" id="GO:0006887">
    <property type="term" value="P:exocytosis"/>
    <property type="evidence" value="ECO:0007669"/>
    <property type="project" value="UniProtKB-KW"/>
</dbReference>
<comment type="similarity">
    <text evidence="16">Belongs to the MIA/OTOR family. Tango1 subfamily.</text>
</comment>
<dbReference type="PANTHER" id="PTHR23158">
    <property type="entry name" value="MELANOMA INHIBITORY ACTIVITY-RELATED"/>
    <property type="match status" value="1"/>
</dbReference>
<keyword evidence="10" id="KW-0931">ER-Golgi transport</keyword>
<feature type="region of interest" description="Disordered" evidence="20">
    <location>
        <begin position="579"/>
        <end position="702"/>
    </location>
</feature>
<name>A0A6P8GTJ8_CLUHA</name>
<dbReference type="InterPro" id="IPR036028">
    <property type="entry name" value="SH3-like_dom_sf"/>
</dbReference>
<feature type="compositionally biased region" description="Basic and acidic residues" evidence="20">
    <location>
        <begin position="1366"/>
        <end position="1388"/>
    </location>
</feature>
<evidence type="ECO:0000256" key="16">
    <source>
        <dbReference type="ARBA" id="ARBA00061139"/>
    </source>
</evidence>
<feature type="coiled-coil region" evidence="19">
    <location>
        <begin position="1141"/>
        <end position="1231"/>
    </location>
</feature>
<feature type="compositionally biased region" description="Low complexity" evidence="20">
    <location>
        <begin position="634"/>
        <end position="645"/>
    </location>
</feature>
<dbReference type="SUPFAM" id="SSF50044">
    <property type="entry name" value="SH3-domain"/>
    <property type="match status" value="1"/>
</dbReference>
<evidence type="ECO:0000259" key="21">
    <source>
        <dbReference type="PROSITE" id="PS50002"/>
    </source>
</evidence>
<dbReference type="GO" id="GO:0005789">
    <property type="term" value="C:endoplasmic reticulum membrane"/>
    <property type="evidence" value="ECO:0007669"/>
    <property type="project" value="UniProtKB-SubCell"/>
</dbReference>
<evidence type="ECO:0000256" key="11">
    <source>
        <dbReference type="ARBA" id="ARBA00022927"/>
    </source>
</evidence>
<feature type="compositionally biased region" description="Acidic residues" evidence="20">
    <location>
        <begin position="485"/>
        <end position="505"/>
    </location>
</feature>